<dbReference type="PIRSF" id="PIRSF026166">
    <property type="entry name" value="UCP026166"/>
    <property type="match status" value="1"/>
</dbReference>
<dbReference type="PANTHER" id="PTHR18640:SF5">
    <property type="entry name" value="SODIUM_BILE ACID COTRANSPORTER 7"/>
    <property type="match status" value="1"/>
</dbReference>
<dbReference type="Proteomes" id="UP001500729">
    <property type="component" value="Unassembled WGS sequence"/>
</dbReference>
<feature type="transmembrane region" description="Helical" evidence="1">
    <location>
        <begin position="103"/>
        <end position="124"/>
    </location>
</feature>
<feature type="transmembrane region" description="Helical" evidence="1">
    <location>
        <begin position="43"/>
        <end position="60"/>
    </location>
</feature>
<dbReference type="PANTHER" id="PTHR18640">
    <property type="entry name" value="SOLUTE CARRIER FAMILY 10 MEMBER 7"/>
    <property type="match status" value="1"/>
</dbReference>
<evidence type="ECO:0000256" key="1">
    <source>
        <dbReference type="SAM" id="Phobius"/>
    </source>
</evidence>
<dbReference type="Gene3D" id="1.20.1530.20">
    <property type="match status" value="1"/>
</dbReference>
<evidence type="ECO:0000313" key="2">
    <source>
        <dbReference type="EMBL" id="GAA0549926.1"/>
    </source>
</evidence>
<gene>
    <name evidence="2" type="ORF">GCM10009533_55580</name>
</gene>
<accession>A0ABN1DQY4</accession>
<sequence length="336" mass="34972">MFRIRLPRRPRPDPYVVALLVTVLVAALLPVRGAAAGAANAVTDLAIAALFFLYGARLSSKTVVDGLKHWRLHLVVSLSTFALFPLLGLGASVLVPAVLAPPVYAGVLFLSTLPSTVQSSIAFTATARGNVAAAICSASLSNMAGIALTPLLVAWLMGGSGGGIAPSSVLNLVLQLLLPFVVGHLARRWIGDWIERHLRVLGYFDRGSILLVVYVAFSTSVVTGIWNQVGLVQLGTLFGVIALLLATALAVITAASRLLGFSRRDENAIVFCGSVKSLASGLPIASVLFPGATVGLVVLPVMLYHLLQLVVCAVLARQRGASEPEPAPVPAQAPAA</sequence>
<name>A0ABN1DQY4_SACER</name>
<dbReference type="EMBL" id="BAAAGS010000049">
    <property type="protein sequence ID" value="GAA0549926.1"/>
    <property type="molecule type" value="Genomic_DNA"/>
</dbReference>
<dbReference type="InterPro" id="IPR038770">
    <property type="entry name" value="Na+/solute_symporter_sf"/>
</dbReference>
<feature type="transmembrane region" description="Helical" evidence="1">
    <location>
        <begin position="169"/>
        <end position="186"/>
    </location>
</feature>
<feature type="transmembrane region" description="Helical" evidence="1">
    <location>
        <begin position="268"/>
        <end position="289"/>
    </location>
</feature>
<protein>
    <submittedName>
        <fullName evidence="2">Bile acid:sodium symporter</fullName>
    </submittedName>
</protein>
<feature type="transmembrane region" description="Helical" evidence="1">
    <location>
        <begin position="207"/>
        <end position="226"/>
    </location>
</feature>
<feature type="transmembrane region" description="Helical" evidence="1">
    <location>
        <begin position="72"/>
        <end position="97"/>
    </location>
</feature>
<organism evidence="2 3">
    <name type="scientific">Saccharopolyspora erythraea</name>
    <name type="common">Streptomyces erythraeus</name>
    <dbReference type="NCBI Taxonomy" id="1836"/>
    <lineage>
        <taxon>Bacteria</taxon>
        <taxon>Bacillati</taxon>
        <taxon>Actinomycetota</taxon>
        <taxon>Actinomycetes</taxon>
        <taxon>Pseudonocardiales</taxon>
        <taxon>Pseudonocardiaceae</taxon>
        <taxon>Saccharopolyspora</taxon>
    </lineage>
</organism>
<feature type="transmembrane region" description="Helical" evidence="1">
    <location>
        <begin position="232"/>
        <end position="256"/>
    </location>
</feature>
<proteinExistence type="predicted"/>
<keyword evidence="1" id="KW-0812">Transmembrane</keyword>
<dbReference type="InterPro" id="IPR016833">
    <property type="entry name" value="Put_Na-Bile_cotransptr"/>
</dbReference>
<keyword evidence="1" id="KW-0472">Membrane</keyword>
<evidence type="ECO:0000313" key="3">
    <source>
        <dbReference type="Proteomes" id="UP001500729"/>
    </source>
</evidence>
<feature type="transmembrane region" description="Helical" evidence="1">
    <location>
        <begin position="295"/>
        <end position="316"/>
    </location>
</feature>
<keyword evidence="3" id="KW-1185">Reference proteome</keyword>
<keyword evidence="1" id="KW-1133">Transmembrane helix</keyword>
<comment type="caution">
    <text evidence="2">The sequence shown here is derived from an EMBL/GenBank/DDBJ whole genome shotgun (WGS) entry which is preliminary data.</text>
</comment>
<reference evidence="2 3" key="1">
    <citation type="journal article" date="2019" name="Int. J. Syst. Evol. Microbiol.">
        <title>The Global Catalogue of Microorganisms (GCM) 10K type strain sequencing project: providing services to taxonomists for standard genome sequencing and annotation.</title>
        <authorList>
            <consortium name="The Broad Institute Genomics Platform"/>
            <consortium name="The Broad Institute Genome Sequencing Center for Infectious Disease"/>
            <person name="Wu L."/>
            <person name="Ma J."/>
        </authorList>
    </citation>
    <scope>NUCLEOTIDE SEQUENCE [LARGE SCALE GENOMIC DNA]</scope>
    <source>
        <strain evidence="2 3">JCM 10303</strain>
    </source>
</reference>
<dbReference type="RefSeq" id="WP_009948590.1">
    <property type="nucleotide sequence ID" value="NZ_BAAAGS010000049.1"/>
</dbReference>
<feature type="transmembrane region" description="Helical" evidence="1">
    <location>
        <begin position="131"/>
        <end position="157"/>
    </location>
</feature>
<dbReference type="Pfam" id="PF13593">
    <property type="entry name" value="SBF_like"/>
    <property type="match status" value="1"/>
</dbReference>